<name>A0A409WX71_9AGAR</name>
<evidence type="ECO:0000313" key="3">
    <source>
        <dbReference type="Proteomes" id="UP000284706"/>
    </source>
</evidence>
<reference evidence="2 3" key="1">
    <citation type="journal article" date="2018" name="Evol. Lett.">
        <title>Horizontal gene cluster transfer increased hallucinogenic mushroom diversity.</title>
        <authorList>
            <person name="Reynolds H.T."/>
            <person name="Vijayakumar V."/>
            <person name="Gluck-Thaler E."/>
            <person name="Korotkin H.B."/>
            <person name="Matheny P.B."/>
            <person name="Slot J.C."/>
        </authorList>
    </citation>
    <scope>NUCLEOTIDE SEQUENCE [LARGE SCALE GENOMIC DNA]</scope>
    <source>
        <strain evidence="2 3">SRW20</strain>
    </source>
</reference>
<dbReference type="InParanoid" id="A0A409WX71"/>
<accession>A0A409WX71</accession>
<proteinExistence type="predicted"/>
<dbReference type="AlphaFoldDB" id="A0A409WX71"/>
<comment type="caution">
    <text evidence="2">The sequence shown here is derived from an EMBL/GenBank/DDBJ whole genome shotgun (WGS) entry which is preliminary data.</text>
</comment>
<sequence>MSRSVKSTQTMDAAIRKAQRSLQKAESVAEAEEPESETTGPVKKCGMVAKGEDFWSKVDAWFKAEIASRGKDFSSASWKDPTLDTMEKIANNLLRVIRKRLVWFLQ</sequence>
<protein>
    <submittedName>
        <fullName evidence="2">Uncharacterized protein</fullName>
    </submittedName>
</protein>
<evidence type="ECO:0000313" key="2">
    <source>
        <dbReference type="EMBL" id="PPQ83079.1"/>
    </source>
</evidence>
<keyword evidence="3" id="KW-1185">Reference proteome</keyword>
<organism evidence="2 3">
    <name type="scientific">Gymnopilus dilepis</name>
    <dbReference type="NCBI Taxonomy" id="231916"/>
    <lineage>
        <taxon>Eukaryota</taxon>
        <taxon>Fungi</taxon>
        <taxon>Dikarya</taxon>
        <taxon>Basidiomycota</taxon>
        <taxon>Agaricomycotina</taxon>
        <taxon>Agaricomycetes</taxon>
        <taxon>Agaricomycetidae</taxon>
        <taxon>Agaricales</taxon>
        <taxon>Agaricineae</taxon>
        <taxon>Hymenogastraceae</taxon>
        <taxon>Gymnopilus</taxon>
    </lineage>
</organism>
<dbReference type="EMBL" id="NHYE01004658">
    <property type="protein sequence ID" value="PPQ83079.1"/>
    <property type="molecule type" value="Genomic_DNA"/>
</dbReference>
<feature type="compositionally biased region" description="Polar residues" evidence="1">
    <location>
        <begin position="1"/>
        <end position="11"/>
    </location>
</feature>
<evidence type="ECO:0000256" key="1">
    <source>
        <dbReference type="SAM" id="MobiDB-lite"/>
    </source>
</evidence>
<gene>
    <name evidence="2" type="ORF">CVT26_011919</name>
</gene>
<dbReference type="Proteomes" id="UP000284706">
    <property type="component" value="Unassembled WGS sequence"/>
</dbReference>
<feature type="region of interest" description="Disordered" evidence="1">
    <location>
        <begin position="1"/>
        <end position="43"/>
    </location>
</feature>
<dbReference type="OrthoDB" id="3269273at2759"/>